<sequence length="66" mass="7504">MQMAKESVGNTFYGCLAISKARLCDFKMNQNEPAIYEIRIVEMIRIDRHVTSPWIAAKRSSSPVIS</sequence>
<dbReference type="AlphaFoldDB" id="A0A016SXN0"/>
<protein>
    <submittedName>
        <fullName evidence="1">Uncharacterized protein</fullName>
    </submittedName>
</protein>
<organism evidence="1 2">
    <name type="scientific">Ancylostoma ceylanicum</name>
    <dbReference type="NCBI Taxonomy" id="53326"/>
    <lineage>
        <taxon>Eukaryota</taxon>
        <taxon>Metazoa</taxon>
        <taxon>Ecdysozoa</taxon>
        <taxon>Nematoda</taxon>
        <taxon>Chromadorea</taxon>
        <taxon>Rhabditida</taxon>
        <taxon>Rhabditina</taxon>
        <taxon>Rhabditomorpha</taxon>
        <taxon>Strongyloidea</taxon>
        <taxon>Ancylostomatidae</taxon>
        <taxon>Ancylostomatinae</taxon>
        <taxon>Ancylostoma</taxon>
    </lineage>
</organism>
<accession>A0A016SXN0</accession>
<evidence type="ECO:0000313" key="1">
    <source>
        <dbReference type="EMBL" id="EYB95255.1"/>
    </source>
</evidence>
<gene>
    <name evidence="1" type="primary">Acey_s0162.g3431</name>
    <name evidence="1" type="ORF">Y032_0162g3431</name>
</gene>
<comment type="caution">
    <text evidence="1">The sequence shown here is derived from an EMBL/GenBank/DDBJ whole genome shotgun (WGS) entry which is preliminary data.</text>
</comment>
<reference evidence="2" key="1">
    <citation type="journal article" date="2015" name="Nat. Genet.">
        <title>The genome and transcriptome of the zoonotic hookworm Ancylostoma ceylanicum identify infection-specific gene families.</title>
        <authorList>
            <person name="Schwarz E.M."/>
            <person name="Hu Y."/>
            <person name="Antoshechkin I."/>
            <person name="Miller M.M."/>
            <person name="Sternberg P.W."/>
            <person name="Aroian R.V."/>
        </authorList>
    </citation>
    <scope>NUCLEOTIDE SEQUENCE</scope>
    <source>
        <strain evidence="2">HY135</strain>
    </source>
</reference>
<keyword evidence="2" id="KW-1185">Reference proteome</keyword>
<name>A0A016SXN0_9BILA</name>
<dbReference type="Proteomes" id="UP000024635">
    <property type="component" value="Unassembled WGS sequence"/>
</dbReference>
<dbReference type="EMBL" id="JARK01001498">
    <property type="protein sequence ID" value="EYB95255.1"/>
    <property type="molecule type" value="Genomic_DNA"/>
</dbReference>
<evidence type="ECO:0000313" key="2">
    <source>
        <dbReference type="Proteomes" id="UP000024635"/>
    </source>
</evidence>
<proteinExistence type="predicted"/>